<sequence>MAAAQQASSHASSAMQRWLRRFHDALAAAALDSTPAEVMHGSRLFVGSVGAAVNHIALRAMQVTHVVTVAFGIEPELPRDVQGLRIDVPDSPDFDLRDAMKVAFPFVEEALSCPSARVLLHCLAGRSRSAALALAFLVMRRGVPLPVAVAHLAVVRAQALPNRGFRLQLIAMDNMLRRHQGLPPHAQALASPGESCPPPVPAPGPERDRRPATAALHAAASPVHARDAKPRPHAAPPPPGLAGASSRRAVLYLQDDSSLNSSPGGNACSQTTTTGWHATSRLHAQPLSEARELEAAVPALVGQRRRLPGPATDPARLGIPAAQPPEAQAPGRTRQLGHERDATGAISLAEAASRAERDVSMEQQPPANPTSTGASCNSGSTWRRPRAQRSFALSVTSALSSSCCASQSGPTINTSALGGSGFAGQIPRSESSAGRIQIPFVAAPPRHPASVDAVRAKRGRPDSPGAAAASGDSSHRRGVAPTWTGRVDVPAGRHSIAATFGETPTEAHAHNGLLADANAIRRRVAAACQPLLRLAYERCGVVGPAAGTQLALEAGAAGEGLPADRRAPPLQGDNDASADLPLARHNALR</sequence>
<dbReference type="PROSITE" id="PS50056">
    <property type="entry name" value="TYR_PHOSPHATASE_2"/>
    <property type="match status" value="1"/>
</dbReference>
<dbReference type="PANTHER" id="PTHR46377">
    <property type="entry name" value="DUAL SPECIFICITY PROTEIN PHOSPHATASE 19"/>
    <property type="match status" value="1"/>
</dbReference>
<feature type="region of interest" description="Disordered" evidence="3">
    <location>
        <begin position="453"/>
        <end position="488"/>
    </location>
</feature>
<evidence type="ECO:0000313" key="6">
    <source>
        <dbReference type="EMBL" id="CAD8570677.1"/>
    </source>
</evidence>
<accession>A0A7S0PFH5</accession>
<feature type="compositionally biased region" description="Low complexity" evidence="3">
    <location>
        <begin position="320"/>
        <end position="330"/>
    </location>
</feature>
<dbReference type="SUPFAM" id="SSF52799">
    <property type="entry name" value="(Phosphotyrosine protein) phosphatases II"/>
    <property type="match status" value="1"/>
</dbReference>
<name>A0A7S0PFH5_CAFRO</name>
<dbReference type="GO" id="GO:0008579">
    <property type="term" value="F:JUN kinase phosphatase activity"/>
    <property type="evidence" value="ECO:0007669"/>
    <property type="project" value="TreeGrafter"/>
</dbReference>
<dbReference type="InterPro" id="IPR016130">
    <property type="entry name" value="Tyr_Pase_AS"/>
</dbReference>
<dbReference type="InterPro" id="IPR020422">
    <property type="entry name" value="TYR_PHOSPHATASE_DUAL_dom"/>
</dbReference>
<feature type="region of interest" description="Disordered" evidence="3">
    <location>
        <begin position="304"/>
        <end position="385"/>
    </location>
</feature>
<evidence type="ECO:0000256" key="3">
    <source>
        <dbReference type="SAM" id="MobiDB-lite"/>
    </source>
</evidence>
<organism evidence="6">
    <name type="scientific">Cafeteria roenbergensis</name>
    <name type="common">Marine flagellate</name>
    <dbReference type="NCBI Taxonomy" id="33653"/>
    <lineage>
        <taxon>Eukaryota</taxon>
        <taxon>Sar</taxon>
        <taxon>Stramenopiles</taxon>
        <taxon>Bigyra</taxon>
        <taxon>Opalozoa</taxon>
        <taxon>Bicosoecida</taxon>
        <taxon>Cafeteriaceae</taxon>
        <taxon>Cafeteria</taxon>
    </lineage>
</organism>
<evidence type="ECO:0000259" key="5">
    <source>
        <dbReference type="PROSITE" id="PS50056"/>
    </source>
</evidence>
<dbReference type="AlphaFoldDB" id="A0A7S0PFH5"/>
<keyword evidence="1" id="KW-0378">Hydrolase</keyword>
<dbReference type="PROSITE" id="PS00383">
    <property type="entry name" value="TYR_PHOSPHATASE_1"/>
    <property type="match status" value="1"/>
</dbReference>
<feature type="region of interest" description="Disordered" evidence="3">
    <location>
        <begin position="558"/>
        <end position="589"/>
    </location>
</feature>
<protein>
    <recommendedName>
        <fullName evidence="7">Protein-serine/threonine phosphatase</fullName>
    </recommendedName>
</protein>
<feature type="compositionally biased region" description="Low complexity" evidence="3">
    <location>
        <begin position="462"/>
        <end position="472"/>
    </location>
</feature>
<keyword evidence="2" id="KW-0904">Protein phosphatase</keyword>
<evidence type="ECO:0000259" key="4">
    <source>
        <dbReference type="PROSITE" id="PS50054"/>
    </source>
</evidence>
<reference evidence="6" key="1">
    <citation type="submission" date="2021-01" db="EMBL/GenBank/DDBJ databases">
        <authorList>
            <person name="Corre E."/>
            <person name="Pelletier E."/>
            <person name="Niang G."/>
            <person name="Scheremetjew M."/>
            <person name="Finn R."/>
            <person name="Kale V."/>
            <person name="Holt S."/>
            <person name="Cochrane G."/>
            <person name="Meng A."/>
            <person name="Brown T."/>
            <person name="Cohen L."/>
        </authorList>
    </citation>
    <scope>NUCLEOTIDE SEQUENCE</scope>
    <source>
        <strain evidence="6">E4-10</strain>
    </source>
</reference>
<dbReference type="SMART" id="SM00195">
    <property type="entry name" value="DSPc"/>
    <property type="match status" value="1"/>
</dbReference>
<feature type="domain" description="Tyrosine-protein phosphatase" evidence="4">
    <location>
        <begin position="34"/>
        <end position="178"/>
    </location>
</feature>
<feature type="region of interest" description="Disordered" evidence="3">
    <location>
        <begin position="185"/>
        <end position="244"/>
    </location>
</feature>
<dbReference type="InterPro" id="IPR000340">
    <property type="entry name" value="Dual-sp_phosphatase_cat-dom"/>
</dbReference>
<dbReference type="CDD" id="cd14498">
    <property type="entry name" value="DSP"/>
    <property type="match status" value="1"/>
</dbReference>
<evidence type="ECO:0000256" key="1">
    <source>
        <dbReference type="ARBA" id="ARBA00022801"/>
    </source>
</evidence>
<dbReference type="PANTHER" id="PTHR46377:SF5">
    <property type="entry name" value="DUAL SPECIFICITY PHOSPHATASE"/>
    <property type="match status" value="1"/>
</dbReference>
<dbReference type="Gene3D" id="3.90.190.10">
    <property type="entry name" value="Protein tyrosine phosphatase superfamily"/>
    <property type="match status" value="1"/>
</dbReference>
<feature type="compositionally biased region" description="Low complexity" evidence="3">
    <location>
        <begin position="212"/>
        <end position="223"/>
    </location>
</feature>
<proteinExistence type="predicted"/>
<dbReference type="Pfam" id="PF00782">
    <property type="entry name" value="DSPc"/>
    <property type="match status" value="1"/>
</dbReference>
<feature type="compositionally biased region" description="Pro residues" evidence="3">
    <location>
        <begin position="195"/>
        <end position="204"/>
    </location>
</feature>
<dbReference type="PROSITE" id="PS50054">
    <property type="entry name" value="TYR_PHOSPHATASE_DUAL"/>
    <property type="match status" value="1"/>
</dbReference>
<evidence type="ECO:0000256" key="2">
    <source>
        <dbReference type="ARBA" id="ARBA00022912"/>
    </source>
</evidence>
<evidence type="ECO:0008006" key="7">
    <source>
        <dbReference type="Google" id="ProtNLM"/>
    </source>
</evidence>
<feature type="compositionally biased region" description="Polar residues" evidence="3">
    <location>
        <begin position="361"/>
        <end position="381"/>
    </location>
</feature>
<dbReference type="GO" id="GO:0005737">
    <property type="term" value="C:cytoplasm"/>
    <property type="evidence" value="ECO:0007669"/>
    <property type="project" value="TreeGrafter"/>
</dbReference>
<gene>
    <name evidence="6" type="ORF">CROE0942_LOCUS15057</name>
</gene>
<feature type="domain" description="Tyrosine specific protein phosphatases" evidence="5">
    <location>
        <begin position="97"/>
        <end position="156"/>
    </location>
</feature>
<dbReference type="InterPro" id="IPR000387">
    <property type="entry name" value="Tyr_Pase_dom"/>
</dbReference>
<dbReference type="InterPro" id="IPR029021">
    <property type="entry name" value="Prot-tyrosine_phosphatase-like"/>
</dbReference>
<dbReference type="EMBL" id="HBET01021993">
    <property type="protein sequence ID" value="CAD8570677.1"/>
    <property type="molecule type" value="Transcribed_RNA"/>
</dbReference>